<gene>
    <name evidence="4" type="ORF">LCGC14_1874370</name>
</gene>
<organism evidence="4">
    <name type="scientific">marine sediment metagenome</name>
    <dbReference type="NCBI Taxonomy" id="412755"/>
    <lineage>
        <taxon>unclassified sequences</taxon>
        <taxon>metagenomes</taxon>
        <taxon>ecological metagenomes</taxon>
    </lineage>
</organism>
<feature type="compositionally biased region" description="Polar residues" evidence="2">
    <location>
        <begin position="237"/>
        <end position="255"/>
    </location>
</feature>
<proteinExistence type="predicted"/>
<dbReference type="InterPro" id="IPR013783">
    <property type="entry name" value="Ig-like_fold"/>
</dbReference>
<feature type="non-terminal residue" evidence="4">
    <location>
        <position position="778"/>
    </location>
</feature>
<feature type="region of interest" description="Disordered" evidence="2">
    <location>
        <begin position="225"/>
        <end position="261"/>
    </location>
</feature>
<dbReference type="PANTHER" id="PTHR13817">
    <property type="entry name" value="TITIN"/>
    <property type="match status" value="1"/>
</dbReference>
<evidence type="ECO:0000259" key="3">
    <source>
        <dbReference type="PROSITE" id="PS50853"/>
    </source>
</evidence>
<accession>A0A0F9G407</accession>
<dbReference type="EMBL" id="LAZR01019178">
    <property type="protein sequence ID" value="KKL93469.1"/>
    <property type="molecule type" value="Genomic_DNA"/>
</dbReference>
<dbReference type="SMART" id="SM00060">
    <property type="entry name" value="FN3"/>
    <property type="match status" value="6"/>
</dbReference>
<dbReference type="CDD" id="cd00063">
    <property type="entry name" value="FN3"/>
    <property type="match status" value="1"/>
</dbReference>
<feature type="domain" description="Fibronectin type-III" evidence="3">
    <location>
        <begin position="1"/>
        <end position="110"/>
    </location>
</feature>
<evidence type="ECO:0000256" key="2">
    <source>
        <dbReference type="SAM" id="MobiDB-lite"/>
    </source>
</evidence>
<dbReference type="PROSITE" id="PS50853">
    <property type="entry name" value="FN3"/>
    <property type="match status" value="1"/>
</dbReference>
<dbReference type="InterPro" id="IPR003961">
    <property type="entry name" value="FN3_dom"/>
</dbReference>
<protein>
    <recommendedName>
        <fullName evidence="3">Fibronectin type-III domain-containing protein</fullName>
    </recommendedName>
</protein>
<reference evidence="4" key="1">
    <citation type="journal article" date="2015" name="Nature">
        <title>Complex archaea that bridge the gap between prokaryotes and eukaryotes.</title>
        <authorList>
            <person name="Spang A."/>
            <person name="Saw J.H."/>
            <person name="Jorgensen S.L."/>
            <person name="Zaremba-Niedzwiedzka K."/>
            <person name="Martijn J."/>
            <person name="Lind A.E."/>
            <person name="van Eijk R."/>
            <person name="Schleper C."/>
            <person name="Guy L."/>
            <person name="Ettema T.J."/>
        </authorList>
    </citation>
    <scope>NUCLEOTIDE SEQUENCE</scope>
</reference>
<feature type="region of interest" description="Disordered" evidence="2">
    <location>
        <begin position="358"/>
        <end position="393"/>
    </location>
</feature>
<dbReference type="PANTHER" id="PTHR13817:SF166">
    <property type="entry name" value="NEURONAL IGCAM-RELATED"/>
    <property type="match status" value="1"/>
</dbReference>
<dbReference type="SUPFAM" id="SSF49265">
    <property type="entry name" value="Fibronectin type III"/>
    <property type="match status" value="3"/>
</dbReference>
<sequence>MTNPPDTTIRLTWPTPDDGGGMIDKFILERKLSTEAWNSAEAKTIANGTQIDITPATQYATLNLTDGGTNYFEDTGLTSGLTYNLRMYAVDKAGNASIVSDEISAYSEDNAEPSVAPSGVSATAASGTSITVNWLPAADGVGIGGYVLYRVQADAPNPPNEWETKLPYLTGSNYELVLPTPIPLGDPRLTFSSGRYYFTDDKNGAGLIDNKLYFYRVRAYDTSSNYSGRRRNCEEQAGNNRLDSGAPTGSATTPDVTPPSKPITVLASTVSASQIDLDWLDSTDKSNDGVSNGSGVAGYNVYRAGPYDNIQSPPPTDGVYSKLNGPLVISSNYNSTSLAEFKYYYYKIEAIDNATNVSPRSDGASSQTFKDSVPTSPINLNATTPTGDPDDNSFIGRQITLTFNGSNSKYSRIDYYDVYRSEINYGSNAQWLALTPVETIAARTPKNGDGTYTHIDDNTGLYTHESNNLSDNKMYYFKVRAVDDTPISNVPPGPFSTLSSTVGSVITEDITPPPAPGSVSVVDINKKKDETNSRLIVSWPHISQPSDFKEYRLYRSADSGQNYTQVTSTTLNYYIEESLANTEYLYKVTSADTFVHSFGAGQTKNNEVKMLDAPISSPSNPALMDRVAPTLQSRTENVLASSATLSLGFDESTEAVVKIGSNCSSLSKASANPTSSLIPTINLEKLMPGTSYSYKVVARDSNGNRSESECFSFTTPAFSISNVAKSVAVSSAALKWKANASADSFIKYTNTKTKETRIIANDTAKAANAEHSLALKGL</sequence>
<evidence type="ECO:0000256" key="1">
    <source>
        <dbReference type="ARBA" id="ARBA00022737"/>
    </source>
</evidence>
<comment type="caution">
    <text evidence="4">The sequence shown here is derived from an EMBL/GenBank/DDBJ whole genome shotgun (WGS) entry which is preliminary data.</text>
</comment>
<keyword evidence="1" id="KW-0677">Repeat</keyword>
<dbReference type="AlphaFoldDB" id="A0A0F9G407"/>
<feature type="compositionally biased region" description="Polar residues" evidence="2">
    <location>
        <begin position="358"/>
        <end position="386"/>
    </location>
</feature>
<dbReference type="InterPro" id="IPR050964">
    <property type="entry name" value="Striated_Muscle_Regulatory"/>
</dbReference>
<dbReference type="Gene3D" id="2.60.40.10">
    <property type="entry name" value="Immunoglobulins"/>
    <property type="match status" value="6"/>
</dbReference>
<evidence type="ECO:0000313" key="4">
    <source>
        <dbReference type="EMBL" id="KKL93469.1"/>
    </source>
</evidence>
<dbReference type="InterPro" id="IPR036116">
    <property type="entry name" value="FN3_sf"/>
</dbReference>
<name>A0A0F9G407_9ZZZZ</name>